<accession>A0ACC4CBJ3</accession>
<proteinExistence type="predicted"/>
<dbReference type="Proteomes" id="UP000309997">
    <property type="component" value="Unassembled WGS sequence"/>
</dbReference>
<sequence>MSFSMRCVPSPPSPPSFYLPPPPLPNSPPPLSNSILNYHYEALNPSYILNCHCRGNGLHGGSPTKEIEVLFHLVFALIRQICHEDHCGSRLLSGSCATLVGFIFDERRGKVVVVRAVV</sequence>
<protein>
    <submittedName>
        <fullName evidence="1">Uncharacterized protein</fullName>
    </submittedName>
</protein>
<gene>
    <name evidence="1" type="ORF">D5086_011207</name>
</gene>
<evidence type="ECO:0000313" key="1">
    <source>
        <dbReference type="EMBL" id="KAL3592567.1"/>
    </source>
</evidence>
<comment type="caution">
    <text evidence="1">The sequence shown here is derived from an EMBL/GenBank/DDBJ whole genome shotgun (WGS) entry which is preliminary data.</text>
</comment>
<name>A0ACC4CBJ3_POPAL</name>
<evidence type="ECO:0000313" key="2">
    <source>
        <dbReference type="Proteomes" id="UP000309997"/>
    </source>
</evidence>
<reference evidence="1 2" key="1">
    <citation type="journal article" date="2024" name="Plant Biotechnol. J.">
        <title>Genome and CRISPR/Cas9 system of a widespread forest tree (Populus alba) in the world.</title>
        <authorList>
            <person name="Liu Y.J."/>
            <person name="Jiang P.F."/>
            <person name="Han X.M."/>
            <person name="Li X.Y."/>
            <person name="Wang H.M."/>
            <person name="Wang Y.J."/>
            <person name="Wang X.X."/>
            <person name="Zeng Q.Y."/>
        </authorList>
    </citation>
    <scope>NUCLEOTIDE SEQUENCE [LARGE SCALE GENOMIC DNA]</scope>
    <source>
        <strain evidence="2">cv. PAL-ZL1</strain>
    </source>
</reference>
<organism evidence="1 2">
    <name type="scientific">Populus alba</name>
    <name type="common">White poplar</name>
    <dbReference type="NCBI Taxonomy" id="43335"/>
    <lineage>
        <taxon>Eukaryota</taxon>
        <taxon>Viridiplantae</taxon>
        <taxon>Streptophyta</taxon>
        <taxon>Embryophyta</taxon>
        <taxon>Tracheophyta</taxon>
        <taxon>Spermatophyta</taxon>
        <taxon>Magnoliopsida</taxon>
        <taxon>eudicotyledons</taxon>
        <taxon>Gunneridae</taxon>
        <taxon>Pentapetalae</taxon>
        <taxon>rosids</taxon>
        <taxon>fabids</taxon>
        <taxon>Malpighiales</taxon>
        <taxon>Salicaceae</taxon>
        <taxon>Saliceae</taxon>
        <taxon>Populus</taxon>
    </lineage>
</organism>
<keyword evidence="2" id="KW-1185">Reference proteome</keyword>
<dbReference type="EMBL" id="RCHU02000005">
    <property type="protein sequence ID" value="KAL3592567.1"/>
    <property type="molecule type" value="Genomic_DNA"/>
</dbReference>